<proteinExistence type="predicted"/>
<feature type="region of interest" description="Disordered" evidence="1">
    <location>
        <begin position="25"/>
        <end position="48"/>
    </location>
</feature>
<dbReference type="AlphaFoldDB" id="A0A0J8RA25"/>
<evidence type="ECO:0000313" key="2">
    <source>
        <dbReference type="EMBL" id="KMU81280.1"/>
    </source>
</evidence>
<name>A0A0J8RA25_COCIT</name>
<organism evidence="2 3">
    <name type="scientific">Coccidioides immitis RMSCC 3703</name>
    <dbReference type="NCBI Taxonomy" id="454286"/>
    <lineage>
        <taxon>Eukaryota</taxon>
        <taxon>Fungi</taxon>
        <taxon>Dikarya</taxon>
        <taxon>Ascomycota</taxon>
        <taxon>Pezizomycotina</taxon>
        <taxon>Eurotiomycetes</taxon>
        <taxon>Eurotiomycetidae</taxon>
        <taxon>Onygenales</taxon>
        <taxon>Onygenaceae</taxon>
        <taxon>Coccidioides</taxon>
    </lineage>
</organism>
<accession>A0A0J8RA25</accession>
<protein>
    <submittedName>
        <fullName evidence="2">Uncharacterized protein</fullName>
    </submittedName>
</protein>
<gene>
    <name evidence="2" type="ORF">CISG_02657</name>
</gene>
<dbReference type="Proteomes" id="UP000054559">
    <property type="component" value="Unassembled WGS sequence"/>
</dbReference>
<evidence type="ECO:0000313" key="3">
    <source>
        <dbReference type="Proteomes" id="UP000054559"/>
    </source>
</evidence>
<reference evidence="3" key="1">
    <citation type="journal article" date="2010" name="Genome Res.">
        <title>Population genomic sequencing of Coccidioides fungi reveals recent hybridization and transposon control.</title>
        <authorList>
            <person name="Neafsey D.E."/>
            <person name="Barker B.M."/>
            <person name="Sharpton T.J."/>
            <person name="Stajich J.E."/>
            <person name="Park D.J."/>
            <person name="Whiston E."/>
            <person name="Hung C.-Y."/>
            <person name="McMahan C."/>
            <person name="White J."/>
            <person name="Sykes S."/>
            <person name="Heiman D."/>
            <person name="Young S."/>
            <person name="Zeng Q."/>
            <person name="Abouelleil A."/>
            <person name="Aftuck L."/>
            <person name="Bessette D."/>
            <person name="Brown A."/>
            <person name="FitzGerald M."/>
            <person name="Lui A."/>
            <person name="Macdonald J.P."/>
            <person name="Priest M."/>
            <person name="Orbach M.J."/>
            <person name="Galgiani J.N."/>
            <person name="Kirkland T.N."/>
            <person name="Cole G.T."/>
            <person name="Birren B.W."/>
            <person name="Henn M.R."/>
            <person name="Taylor J.W."/>
            <person name="Rounsley S.D."/>
        </authorList>
    </citation>
    <scope>NUCLEOTIDE SEQUENCE [LARGE SCALE GENOMIC DNA]</scope>
    <source>
        <strain evidence="3">RMSCC 3703</strain>
    </source>
</reference>
<feature type="compositionally biased region" description="Basic residues" evidence="1">
    <location>
        <begin position="34"/>
        <end position="48"/>
    </location>
</feature>
<sequence length="164" mass="17910">MVVKANDGDGAALKETEFTYIRRGNDETALGPPRAKRVMQPRNKRRNDWKHGPLASALHGLPCVASRCFALPSLHLLLPPHHTTTANISHPLPSSPSQRLSLLSVRPLSAIASSTAFASHSFKLPVQVISEEQHTPLLRAGYGSIMFLFTLARPCPMAKSVVHH</sequence>
<dbReference type="EMBL" id="DS268125">
    <property type="protein sequence ID" value="KMU81280.1"/>
    <property type="molecule type" value="Genomic_DNA"/>
</dbReference>
<evidence type="ECO:0000256" key="1">
    <source>
        <dbReference type="SAM" id="MobiDB-lite"/>
    </source>
</evidence>